<proteinExistence type="inferred from homology"/>
<keyword evidence="1" id="KW-1003">Cell membrane</keyword>
<evidence type="ECO:0000313" key="2">
    <source>
        <dbReference type="EMBL" id="KCZ86663.1"/>
    </source>
</evidence>
<dbReference type="PATRIC" id="fig|1280952.3.peg.2996"/>
<dbReference type="NCBIfam" id="TIGR00278">
    <property type="entry name" value="membrane protein insertion efficiency factor YidD"/>
    <property type="match status" value="1"/>
</dbReference>
<evidence type="ECO:0000256" key="1">
    <source>
        <dbReference type="HAMAP-Rule" id="MF_00386"/>
    </source>
</evidence>
<comment type="subcellular location">
    <subcellularLocation>
        <location evidence="1">Cell membrane</location>
        <topology evidence="1">Peripheral membrane protein</topology>
        <orientation evidence="1">Cytoplasmic side</orientation>
    </subcellularLocation>
</comment>
<dbReference type="Proteomes" id="UP000024816">
    <property type="component" value="Unassembled WGS sequence"/>
</dbReference>
<dbReference type="eggNOG" id="COG0759">
    <property type="taxonomic scope" value="Bacteria"/>
</dbReference>
<keyword evidence="1" id="KW-0472">Membrane</keyword>
<protein>
    <recommendedName>
        <fullName evidence="1">Putative membrane protein insertion efficiency factor</fullName>
    </recommendedName>
</protein>
<dbReference type="HAMAP" id="MF_00386">
    <property type="entry name" value="UPF0161_YidD"/>
    <property type="match status" value="1"/>
</dbReference>
<dbReference type="Pfam" id="PF01809">
    <property type="entry name" value="YidD"/>
    <property type="match status" value="1"/>
</dbReference>
<organism evidence="2 3">
    <name type="scientific">Hyphomonas jannaschiana VP2</name>
    <dbReference type="NCBI Taxonomy" id="1280952"/>
    <lineage>
        <taxon>Bacteria</taxon>
        <taxon>Pseudomonadati</taxon>
        <taxon>Pseudomonadota</taxon>
        <taxon>Alphaproteobacteria</taxon>
        <taxon>Hyphomonadales</taxon>
        <taxon>Hyphomonadaceae</taxon>
        <taxon>Hyphomonas</taxon>
    </lineage>
</organism>
<dbReference type="AlphaFoldDB" id="A0A059F7Y6"/>
<dbReference type="RefSeq" id="WP_051597753.1">
    <property type="nucleotide sequence ID" value="NZ_ARYJ01000012.1"/>
</dbReference>
<dbReference type="GO" id="GO:0005886">
    <property type="term" value="C:plasma membrane"/>
    <property type="evidence" value="ECO:0007669"/>
    <property type="project" value="UniProtKB-SubCell"/>
</dbReference>
<name>A0A059F7Y6_9PROT</name>
<gene>
    <name evidence="2" type="ORF">HJA_14970</name>
</gene>
<sequence>MKPPNNRLRRRAAYALLWVYKHGPSQVMWAFGARCQHTPTCSEYGAECISRFGWWPGFWMTLARFLRCRPGGTMGCDPPPETKPQVPLWQPWRYGDWTGRGMKHACKPVEKRPEA</sequence>
<evidence type="ECO:0000313" key="3">
    <source>
        <dbReference type="Proteomes" id="UP000024816"/>
    </source>
</evidence>
<dbReference type="PANTHER" id="PTHR33383">
    <property type="entry name" value="MEMBRANE PROTEIN INSERTION EFFICIENCY FACTOR-RELATED"/>
    <property type="match status" value="1"/>
</dbReference>
<dbReference type="OrthoDB" id="9801753at2"/>
<comment type="function">
    <text evidence="1">Could be involved in insertion of integral membrane proteins into the membrane.</text>
</comment>
<comment type="caution">
    <text evidence="2">The sequence shown here is derived from an EMBL/GenBank/DDBJ whole genome shotgun (WGS) entry which is preliminary data.</text>
</comment>
<dbReference type="SMART" id="SM01234">
    <property type="entry name" value="Haemolytic"/>
    <property type="match status" value="1"/>
</dbReference>
<keyword evidence="3" id="KW-1185">Reference proteome</keyword>
<dbReference type="PANTHER" id="PTHR33383:SF1">
    <property type="entry name" value="MEMBRANE PROTEIN INSERTION EFFICIENCY FACTOR-RELATED"/>
    <property type="match status" value="1"/>
</dbReference>
<comment type="similarity">
    <text evidence="1">Belongs to the UPF0161 family.</text>
</comment>
<dbReference type="STRING" id="1280952.HJA_14970"/>
<accession>A0A059F7Y6</accession>
<reference evidence="2 3" key="1">
    <citation type="journal article" date="2014" name="Antonie Van Leeuwenhoek">
        <title>Hyphomonas beringensis sp. nov. and Hyphomonas chukchiensis sp. nov., isolated from surface seawater of the Bering Sea and Chukchi Sea.</title>
        <authorList>
            <person name="Li C."/>
            <person name="Lai Q."/>
            <person name="Li G."/>
            <person name="Dong C."/>
            <person name="Wang J."/>
            <person name="Liao Y."/>
            <person name="Shao Z."/>
        </authorList>
    </citation>
    <scope>NUCLEOTIDE SEQUENCE [LARGE SCALE GENOMIC DNA]</scope>
    <source>
        <strain evidence="2 3">VP2</strain>
    </source>
</reference>
<dbReference type="EMBL" id="ARYJ01000012">
    <property type="protein sequence ID" value="KCZ86663.1"/>
    <property type="molecule type" value="Genomic_DNA"/>
</dbReference>
<dbReference type="InterPro" id="IPR002696">
    <property type="entry name" value="Membr_insert_effic_factor_YidD"/>
</dbReference>